<sequence length="55" mass="5986">MSMLRAIGCKVGWHDWGPVGGDVAGAHHTCRYCDKTKRVDTGKPPEAHDKSAIHT</sequence>
<accession>A0ABP5BNJ9</accession>
<dbReference type="EMBL" id="BAAAPB010000001">
    <property type="protein sequence ID" value="GAA1948679.1"/>
    <property type="molecule type" value="Genomic_DNA"/>
</dbReference>
<evidence type="ECO:0000313" key="2">
    <source>
        <dbReference type="Proteomes" id="UP001500571"/>
    </source>
</evidence>
<gene>
    <name evidence="1" type="ORF">GCM10009798_04830</name>
</gene>
<comment type="caution">
    <text evidence="1">The sequence shown here is derived from an EMBL/GenBank/DDBJ whole genome shotgun (WGS) entry which is preliminary data.</text>
</comment>
<keyword evidence="2" id="KW-1185">Reference proteome</keyword>
<proteinExistence type="predicted"/>
<protein>
    <submittedName>
        <fullName evidence="1">Uncharacterized protein</fullName>
    </submittedName>
</protein>
<name>A0ABP5BNJ9_9ACTN</name>
<evidence type="ECO:0000313" key="1">
    <source>
        <dbReference type="EMBL" id="GAA1948679.1"/>
    </source>
</evidence>
<dbReference type="RefSeq" id="WP_344042039.1">
    <property type="nucleotide sequence ID" value="NZ_BAAAPB010000001.1"/>
</dbReference>
<reference evidence="2" key="1">
    <citation type="journal article" date="2019" name="Int. J. Syst. Evol. Microbiol.">
        <title>The Global Catalogue of Microorganisms (GCM) 10K type strain sequencing project: providing services to taxonomists for standard genome sequencing and annotation.</title>
        <authorList>
            <consortium name="The Broad Institute Genomics Platform"/>
            <consortium name="The Broad Institute Genome Sequencing Center for Infectious Disease"/>
            <person name="Wu L."/>
            <person name="Ma J."/>
        </authorList>
    </citation>
    <scope>NUCLEOTIDE SEQUENCE [LARGE SCALE GENOMIC DNA]</scope>
    <source>
        <strain evidence="2">JCM 15309</strain>
    </source>
</reference>
<dbReference type="Proteomes" id="UP001500571">
    <property type="component" value="Unassembled WGS sequence"/>
</dbReference>
<organism evidence="1 2">
    <name type="scientific">Nocardioides panacihumi</name>
    <dbReference type="NCBI Taxonomy" id="400774"/>
    <lineage>
        <taxon>Bacteria</taxon>
        <taxon>Bacillati</taxon>
        <taxon>Actinomycetota</taxon>
        <taxon>Actinomycetes</taxon>
        <taxon>Propionibacteriales</taxon>
        <taxon>Nocardioidaceae</taxon>
        <taxon>Nocardioides</taxon>
    </lineage>
</organism>